<evidence type="ECO:0000313" key="1">
    <source>
        <dbReference type="EMBL" id="GGU61338.1"/>
    </source>
</evidence>
<proteinExistence type="predicted"/>
<dbReference type="EMBL" id="BMRE01000034">
    <property type="protein sequence ID" value="GGU61338.1"/>
    <property type="molecule type" value="Genomic_DNA"/>
</dbReference>
<keyword evidence="2" id="KW-1185">Reference proteome</keyword>
<organism evidence="1 2">
    <name type="scientific">Lentzea flava</name>
    <dbReference type="NCBI Taxonomy" id="103732"/>
    <lineage>
        <taxon>Bacteria</taxon>
        <taxon>Bacillati</taxon>
        <taxon>Actinomycetota</taxon>
        <taxon>Actinomycetes</taxon>
        <taxon>Pseudonocardiales</taxon>
        <taxon>Pseudonocardiaceae</taxon>
        <taxon>Lentzea</taxon>
    </lineage>
</organism>
<evidence type="ECO:0000313" key="2">
    <source>
        <dbReference type="Proteomes" id="UP000649573"/>
    </source>
</evidence>
<name>A0ABQ2V1Z5_9PSEU</name>
<dbReference type="Proteomes" id="UP000649573">
    <property type="component" value="Unassembled WGS sequence"/>
</dbReference>
<sequence length="84" mass="9675">MSLEVIEHALPWICLRDRDLLTEADRNDLIAAHPNLHIWNGRMLENELLDPDLIVETFKRAGKVVERDLVVETMRETANSLKGN</sequence>
<accession>A0ABQ2V1Z5</accession>
<gene>
    <name evidence="1" type="ORF">GCM10010178_62030</name>
</gene>
<reference evidence="2" key="1">
    <citation type="journal article" date="2019" name="Int. J. Syst. Evol. Microbiol.">
        <title>The Global Catalogue of Microorganisms (GCM) 10K type strain sequencing project: providing services to taxonomists for standard genome sequencing and annotation.</title>
        <authorList>
            <consortium name="The Broad Institute Genomics Platform"/>
            <consortium name="The Broad Institute Genome Sequencing Center for Infectious Disease"/>
            <person name="Wu L."/>
            <person name="Ma J."/>
        </authorList>
    </citation>
    <scope>NUCLEOTIDE SEQUENCE [LARGE SCALE GENOMIC DNA]</scope>
    <source>
        <strain evidence="2">JCM 3296</strain>
    </source>
</reference>
<comment type="caution">
    <text evidence="1">The sequence shown here is derived from an EMBL/GenBank/DDBJ whole genome shotgun (WGS) entry which is preliminary data.</text>
</comment>
<protein>
    <submittedName>
        <fullName evidence="1">Uncharacterized protein</fullName>
    </submittedName>
</protein>